<gene>
    <name evidence="2" type="ORF">CDL12_10612</name>
</gene>
<proteinExistence type="predicted"/>
<comment type="caution">
    <text evidence="2">The sequence shown here is derived from an EMBL/GenBank/DDBJ whole genome shotgun (WGS) entry which is preliminary data.</text>
</comment>
<evidence type="ECO:0000313" key="3">
    <source>
        <dbReference type="Proteomes" id="UP000231279"/>
    </source>
</evidence>
<dbReference type="OrthoDB" id="591557at2759"/>
<dbReference type="PROSITE" id="PS50181">
    <property type="entry name" value="FBOX"/>
    <property type="match status" value="1"/>
</dbReference>
<dbReference type="PANTHER" id="PTHR31672">
    <property type="entry name" value="BNACNNG10540D PROTEIN"/>
    <property type="match status" value="1"/>
</dbReference>
<name>A0A2G9HGQ9_9LAMI</name>
<sequence length="365" mass="42647">MKRKTPHKNPYLPQEIITEILLRLPVKSLLRFKPTSKSWRSLISSKHFVKTHLKNSTKDRTFAHHEIIAATVEDNKYEVQHSSLHPLFLERIAYANRGDFPVDESVDSLHLLGSCNGLICININRNKYFLWNPSTREYKKLPDFDLNSPGLFIEDGFGFDESSGDYKVYAVSYGLFQAVAAKIYSLKINSWTSINYHNNDFLLYHNRQFLLYHNNDFLLSPGTGKFVSGNLHWIRKKKDKWGWRWYITSLDLKNEVYGIVELPSDLNDYSRPVLGVLNGCLSMFCYYQDREYSDLWVLKHYGVLDSWSKIMRIPTNPFREHIEVLFKCGLDLVVYNSKEDHFSDPKMIGHNKVVYVESLVSIVDE</sequence>
<dbReference type="NCBIfam" id="TIGR01640">
    <property type="entry name" value="F_box_assoc_1"/>
    <property type="match status" value="1"/>
</dbReference>
<reference evidence="3" key="1">
    <citation type="journal article" date="2018" name="Gigascience">
        <title>Genome assembly of the Pink Ipe (Handroanthus impetiginosus, Bignoniaceae), a highly valued, ecologically keystone Neotropical timber forest tree.</title>
        <authorList>
            <person name="Silva-Junior O.B."/>
            <person name="Grattapaglia D."/>
            <person name="Novaes E."/>
            <person name="Collevatti R.G."/>
        </authorList>
    </citation>
    <scope>NUCLEOTIDE SEQUENCE [LARGE SCALE GENOMIC DNA]</scope>
    <source>
        <strain evidence="3">cv. UFG-1</strain>
    </source>
</reference>
<dbReference type="InterPro" id="IPR001810">
    <property type="entry name" value="F-box_dom"/>
</dbReference>
<feature type="domain" description="F-box" evidence="1">
    <location>
        <begin position="6"/>
        <end position="52"/>
    </location>
</feature>
<accession>A0A2G9HGQ9</accession>
<dbReference type="InterPro" id="IPR036047">
    <property type="entry name" value="F-box-like_dom_sf"/>
</dbReference>
<protein>
    <recommendedName>
        <fullName evidence="1">F-box domain-containing protein</fullName>
    </recommendedName>
</protein>
<dbReference type="EMBL" id="NKXS01001811">
    <property type="protein sequence ID" value="PIN16737.1"/>
    <property type="molecule type" value="Genomic_DNA"/>
</dbReference>
<dbReference type="Proteomes" id="UP000231279">
    <property type="component" value="Unassembled WGS sequence"/>
</dbReference>
<dbReference type="InterPro" id="IPR050796">
    <property type="entry name" value="SCF_F-box_component"/>
</dbReference>
<dbReference type="CDD" id="cd22157">
    <property type="entry name" value="F-box_AtFBW1-like"/>
    <property type="match status" value="1"/>
</dbReference>
<dbReference type="SUPFAM" id="SSF81383">
    <property type="entry name" value="F-box domain"/>
    <property type="match status" value="1"/>
</dbReference>
<evidence type="ECO:0000259" key="1">
    <source>
        <dbReference type="PROSITE" id="PS50181"/>
    </source>
</evidence>
<dbReference type="Gene3D" id="1.20.1280.50">
    <property type="match status" value="1"/>
</dbReference>
<dbReference type="Pfam" id="PF00646">
    <property type="entry name" value="F-box"/>
    <property type="match status" value="1"/>
</dbReference>
<dbReference type="InterPro" id="IPR013187">
    <property type="entry name" value="F-box-assoc_dom_typ3"/>
</dbReference>
<dbReference type="InterPro" id="IPR017451">
    <property type="entry name" value="F-box-assoc_interact_dom"/>
</dbReference>
<keyword evidence="3" id="KW-1185">Reference proteome</keyword>
<evidence type="ECO:0000313" key="2">
    <source>
        <dbReference type="EMBL" id="PIN16737.1"/>
    </source>
</evidence>
<dbReference type="Pfam" id="PF08268">
    <property type="entry name" value="FBA_3"/>
    <property type="match status" value="1"/>
</dbReference>
<organism evidence="2 3">
    <name type="scientific">Handroanthus impetiginosus</name>
    <dbReference type="NCBI Taxonomy" id="429701"/>
    <lineage>
        <taxon>Eukaryota</taxon>
        <taxon>Viridiplantae</taxon>
        <taxon>Streptophyta</taxon>
        <taxon>Embryophyta</taxon>
        <taxon>Tracheophyta</taxon>
        <taxon>Spermatophyta</taxon>
        <taxon>Magnoliopsida</taxon>
        <taxon>eudicotyledons</taxon>
        <taxon>Gunneridae</taxon>
        <taxon>Pentapetalae</taxon>
        <taxon>asterids</taxon>
        <taxon>lamiids</taxon>
        <taxon>Lamiales</taxon>
        <taxon>Bignoniaceae</taxon>
        <taxon>Crescentiina</taxon>
        <taxon>Tabebuia alliance</taxon>
        <taxon>Handroanthus</taxon>
    </lineage>
</organism>
<dbReference type="AlphaFoldDB" id="A0A2G9HGQ9"/>
<dbReference type="SMART" id="SM00256">
    <property type="entry name" value="FBOX"/>
    <property type="match status" value="1"/>
</dbReference>
<dbReference type="PANTHER" id="PTHR31672:SF13">
    <property type="entry name" value="F-BOX PROTEIN CPR30-LIKE"/>
    <property type="match status" value="1"/>
</dbReference>
<dbReference type="STRING" id="429701.A0A2G9HGQ9"/>